<protein>
    <submittedName>
        <fullName evidence="8">Malate transporter</fullName>
    </submittedName>
</protein>
<dbReference type="PANTHER" id="PTHR36838">
    <property type="entry name" value="AUXIN EFFLUX CARRIER FAMILY PROTEIN"/>
    <property type="match status" value="1"/>
</dbReference>
<gene>
    <name evidence="8" type="ORF">DDE23_18570</name>
</gene>
<accession>A0A2T7UMA2</accession>
<keyword evidence="4 7" id="KW-0812">Transmembrane</keyword>
<keyword evidence="6 7" id="KW-0472">Membrane</keyword>
<dbReference type="AlphaFoldDB" id="A0A2T7UMA2"/>
<keyword evidence="3" id="KW-1003">Cell membrane</keyword>
<feature type="transmembrane region" description="Helical" evidence="7">
    <location>
        <begin position="34"/>
        <end position="54"/>
    </location>
</feature>
<keyword evidence="9" id="KW-1185">Reference proteome</keyword>
<feature type="transmembrane region" description="Helical" evidence="7">
    <location>
        <begin position="6"/>
        <end position="22"/>
    </location>
</feature>
<evidence type="ECO:0000256" key="4">
    <source>
        <dbReference type="ARBA" id="ARBA00022692"/>
    </source>
</evidence>
<feature type="transmembrane region" description="Helical" evidence="7">
    <location>
        <begin position="98"/>
        <end position="119"/>
    </location>
</feature>
<organism evidence="8 9">
    <name type="scientific">Pararhodobacter aggregans</name>
    <dbReference type="NCBI Taxonomy" id="404875"/>
    <lineage>
        <taxon>Bacteria</taxon>
        <taxon>Pseudomonadati</taxon>
        <taxon>Pseudomonadota</taxon>
        <taxon>Alphaproteobacteria</taxon>
        <taxon>Rhodobacterales</taxon>
        <taxon>Paracoccaceae</taxon>
        <taxon>Pararhodobacter</taxon>
    </lineage>
</organism>
<evidence type="ECO:0000256" key="6">
    <source>
        <dbReference type="ARBA" id="ARBA00023136"/>
    </source>
</evidence>
<evidence type="ECO:0000256" key="7">
    <source>
        <dbReference type="SAM" id="Phobius"/>
    </source>
</evidence>
<evidence type="ECO:0000256" key="5">
    <source>
        <dbReference type="ARBA" id="ARBA00022989"/>
    </source>
</evidence>
<dbReference type="InterPro" id="IPR004776">
    <property type="entry name" value="Mem_transp_PIN-like"/>
</dbReference>
<dbReference type="EMBL" id="QDDR01000011">
    <property type="protein sequence ID" value="PVE45825.1"/>
    <property type="molecule type" value="Genomic_DNA"/>
</dbReference>
<reference evidence="8 9" key="1">
    <citation type="journal article" date="2011" name="Syst. Appl. Microbiol.">
        <title>Defluviimonas denitrificans gen. nov., sp. nov., and Pararhodobacter aggregans gen. nov., sp. nov., non-phototrophic Rhodobacteraceae from the biofilter of a marine aquaculture.</title>
        <authorList>
            <person name="Foesel B.U."/>
            <person name="Drake H.L."/>
            <person name="Schramm A."/>
        </authorList>
    </citation>
    <scope>NUCLEOTIDE SEQUENCE [LARGE SCALE GENOMIC DNA]</scope>
    <source>
        <strain evidence="8 9">D1-19</strain>
    </source>
</reference>
<evidence type="ECO:0000256" key="3">
    <source>
        <dbReference type="ARBA" id="ARBA00022475"/>
    </source>
</evidence>
<feature type="transmembrane region" description="Helical" evidence="7">
    <location>
        <begin position="66"/>
        <end position="86"/>
    </location>
</feature>
<feature type="transmembrane region" description="Helical" evidence="7">
    <location>
        <begin position="189"/>
        <end position="212"/>
    </location>
</feature>
<name>A0A2T7UMA2_9RHOB</name>
<dbReference type="GO" id="GO:0016020">
    <property type="term" value="C:membrane"/>
    <property type="evidence" value="ECO:0007669"/>
    <property type="project" value="UniProtKB-SubCell"/>
</dbReference>
<feature type="transmembrane region" description="Helical" evidence="7">
    <location>
        <begin position="125"/>
        <end position="148"/>
    </location>
</feature>
<evidence type="ECO:0000256" key="1">
    <source>
        <dbReference type="ARBA" id="ARBA00004141"/>
    </source>
</evidence>
<evidence type="ECO:0000313" key="8">
    <source>
        <dbReference type="EMBL" id="PVE45825.1"/>
    </source>
</evidence>
<dbReference type="OrthoDB" id="7329340at2"/>
<feature type="transmembrane region" description="Helical" evidence="7">
    <location>
        <begin position="160"/>
        <end position="183"/>
    </location>
</feature>
<dbReference type="RefSeq" id="WP_107754808.1">
    <property type="nucleotide sequence ID" value="NZ_QBKF01000017.1"/>
</dbReference>
<feature type="transmembrane region" description="Helical" evidence="7">
    <location>
        <begin position="286"/>
        <end position="307"/>
    </location>
</feature>
<dbReference type="GO" id="GO:0055085">
    <property type="term" value="P:transmembrane transport"/>
    <property type="evidence" value="ECO:0007669"/>
    <property type="project" value="InterPro"/>
</dbReference>
<keyword evidence="5 7" id="KW-1133">Transmembrane helix</keyword>
<sequence length="308" mass="31738">MLTVFLQTLPFFAVIVLGYGAGKTGFFPPEATAWLTRFVFYFALSAMLFGFSASMSLGDIFEPRAAAAYLLGCAVVYLVALAVAFARRRPLPEAVMEAHTAIIGNTGFLGVPMLVLLLGPQAAGTVLLVLAIDLIVFSSLLTIIITLAREGRISPDLPRVIAIGLAKNPMVVAMAAGLLWSATGLPLPGFVAATTTLLGAAATPGALFAIGASLSGNRAERLTVAGWLSAAKLVLHPLAVGAAAFWIFDVDPFAAGVLICAAALPVAGNVYILAQHYGVCVARVSAAILLSTAASVLTLPVIIARFAG</sequence>
<dbReference type="PANTHER" id="PTHR36838:SF3">
    <property type="entry name" value="TRANSPORTER AUXIN EFFLUX CARRIER EC FAMILY"/>
    <property type="match status" value="1"/>
</dbReference>
<dbReference type="Proteomes" id="UP000244810">
    <property type="component" value="Unassembled WGS sequence"/>
</dbReference>
<dbReference type="Pfam" id="PF03547">
    <property type="entry name" value="Mem_trans"/>
    <property type="match status" value="1"/>
</dbReference>
<feature type="transmembrane region" description="Helical" evidence="7">
    <location>
        <begin position="253"/>
        <end position="274"/>
    </location>
</feature>
<evidence type="ECO:0000313" key="9">
    <source>
        <dbReference type="Proteomes" id="UP000244810"/>
    </source>
</evidence>
<proteinExistence type="predicted"/>
<keyword evidence="2" id="KW-0813">Transport</keyword>
<comment type="caution">
    <text evidence="8">The sequence shown here is derived from an EMBL/GenBank/DDBJ whole genome shotgun (WGS) entry which is preliminary data.</text>
</comment>
<evidence type="ECO:0000256" key="2">
    <source>
        <dbReference type="ARBA" id="ARBA00022448"/>
    </source>
</evidence>
<feature type="transmembrane region" description="Helical" evidence="7">
    <location>
        <begin position="224"/>
        <end position="247"/>
    </location>
</feature>
<comment type="subcellular location">
    <subcellularLocation>
        <location evidence="1">Membrane</location>
        <topology evidence="1">Multi-pass membrane protein</topology>
    </subcellularLocation>
</comment>